<sequence length="488" mass="53244">MQDSIPNIPIQRASPCSFVTTTHQKSAATTSKLRDSCHACAMSKVRCPKEKPTCSRCEKRKIPCEYFITKRPGRKRENGHSYNNATTMANLIAVPSSSASSLSDVRGTHVSTSSSTSLSLPDLTPPSPGNNVSSSSTEFPSYIDVFADLMMPIDPSLSPQLSNHLNDQLTTPINFAELESSLESHLSNFTQGSHDIAELLTSDDMDIEPGPTDSRTSSIGYAIPSKPPFLSLGAKLHPTQSSENSNGGTFEPGSTCRCMIQVLELMSKLFLPESPISASSSTRPGDDRTLSTSTAQSSSNNISTQTLIAQNKQSIESINNILQCQCTETGYRITLLSMIVFKILERYALAARQQPREASFEVIGSVFSTTLSDSRRKSSAANDQMEPYIDYSKSSDDESTRRMTAQLILSELHRVQGLVNKLTQRLNARETLGKNSGFERNYSQIMPSKDGGKDISGFSAATLDKMKTDLRKCLATLSSEIINTLRQS</sequence>
<evidence type="ECO:0000256" key="2">
    <source>
        <dbReference type="ARBA" id="ARBA00022833"/>
    </source>
</evidence>
<keyword evidence="4" id="KW-0238">DNA-binding</keyword>
<dbReference type="CDD" id="cd00067">
    <property type="entry name" value="GAL4"/>
    <property type="match status" value="1"/>
</dbReference>
<dbReference type="GO" id="GO:0000981">
    <property type="term" value="F:DNA-binding transcription factor activity, RNA polymerase II-specific"/>
    <property type="evidence" value="ECO:0007669"/>
    <property type="project" value="InterPro"/>
</dbReference>
<protein>
    <submittedName>
        <fullName evidence="9">Aflatoxin regulatory protein-domain-containing protein</fullName>
    </submittedName>
</protein>
<keyword evidence="5" id="KW-0804">Transcription</keyword>
<dbReference type="Gene3D" id="4.10.240.10">
    <property type="entry name" value="Zn(2)-C6 fungal-type DNA-binding domain"/>
    <property type="match status" value="1"/>
</dbReference>
<dbReference type="PRINTS" id="PR00755">
    <property type="entry name" value="AFLATOXINBRP"/>
</dbReference>
<feature type="region of interest" description="Disordered" evidence="7">
    <location>
        <begin position="374"/>
        <end position="396"/>
    </location>
</feature>
<evidence type="ECO:0000256" key="7">
    <source>
        <dbReference type="SAM" id="MobiDB-lite"/>
    </source>
</evidence>
<proteinExistence type="predicted"/>
<evidence type="ECO:0000256" key="4">
    <source>
        <dbReference type="ARBA" id="ARBA00023125"/>
    </source>
</evidence>
<dbReference type="Pfam" id="PF08493">
    <property type="entry name" value="AflR"/>
    <property type="match status" value="1"/>
</dbReference>
<feature type="compositionally biased region" description="Low complexity" evidence="7">
    <location>
        <begin position="111"/>
        <end position="122"/>
    </location>
</feature>
<evidence type="ECO:0000256" key="1">
    <source>
        <dbReference type="ARBA" id="ARBA00022723"/>
    </source>
</evidence>
<comment type="caution">
    <text evidence="9">The sequence shown here is derived from an EMBL/GenBank/DDBJ whole genome shotgun (WGS) entry which is preliminary data.</text>
</comment>
<dbReference type="Pfam" id="PF00172">
    <property type="entry name" value="Zn_clus"/>
    <property type="match status" value="1"/>
</dbReference>
<keyword evidence="1" id="KW-0479">Metal-binding</keyword>
<dbReference type="InterPro" id="IPR036864">
    <property type="entry name" value="Zn2-C6_fun-type_DNA-bd_sf"/>
</dbReference>
<dbReference type="SUPFAM" id="SSF57701">
    <property type="entry name" value="Zn2/Cys6 DNA-binding domain"/>
    <property type="match status" value="1"/>
</dbReference>
<evidence type="ECO:0000256" key="3">
    <source>
        <dbReference type="ARBA" id="ARBA00023015"/>
    </source>
</evidence>
<keyword evidence="3" id="KW-0805">Transcription regulation</keyword>
<dbReference type="InterPro" id="IPR001138">
    <property type="entry name" value="Zn2Cys6_DnaBD"/>
</dbReference>
<evidence type="ECO:0000256" key="6">
    <source>
        <dbReference type="ARBA" id="ARBA00023242"/>
    </source>
</evidence>
<dbReference type="GO" id="GO:0008270">
    <property type="term" value="F:zinc ion binding"/>
    <property type="evidence" value="ECO:0007669"/>
    <property type="project" value="InterPro"/>
</dbReference>
<evidence type="ECO:0000256" key="5">
    <source>
        <dbReference type="ARBA" id="ARBA00023163"/>
    </source>
</evidence>
<dbReference type="PROSITE" id="PS00463">
    <property type="entry name" value="ZN2_CY6_FUNGAL_1"/>
    <property type="match status" value="1"/>
</dbReference>
<dbReference type="SMART" id="SM00066">
    <property type="entry name" value="GAL4"/>
    <property type="match status" value="1"/>
</dbReference>
<feature type="region of interest" description="Disordered" evidence="7">
    <location>
        <begin position="275"/>
        <end position="301"/>
    </location>
</feature>
<dbReference type="EMBL" id="JAJTJA010000004">
    <property type="protein sequence ID" value="KAH8701044.1"/>
    <property type="molecule type" value="Genomic_DNA"/>
</dbReference>
<dbReference type="PANTHER" id="PTHR47660">
    <property type="entry name" value="TRANSCRIPTION FACTOR WITH C2H2 AND ZN(2)-CYS(6) DNA BINDING DOMAIN (EUROFUNG)-RELATED-RELATED"/>
    <property type="match status" value="1"/>
</dbReference>
<dbReference type="InterPro" id="IPR013700">
    <property type="entry name" value="AflR"/>
</dbReference>
<reference evidence="9" key="1">
    <citation type="submission" date="2021-12" db="EMBL/GenBank/DDBJ databases">
        <title>Convergent genome expansion in fungi linked to evolution of root-endophyte symbiosis.</title>
        <authorList>
            <consortium name="DOE Joint Genome Institute"/>
            <person name="Ke Y.-H."/>
            <person name="Bonito G."/>
            <person name="Liao H.-L."/>
            <person name="Looney B."/>
            <person name="Rojas-Flechas A."/>
            <person name="Nash J."/>
            <person name="Hameed K."/>
            <person name="Schadt C."/>
            <person name="Martin F."/>
            <person name="Crous P.W."/>
            <person name="Miettinen O."/>
            <person name="Magnuson J.K."/>
            <person name="Labbe J."/>
            <person name="Jacobson D."/>
            <person name="Doktycz M.J."/>
            <person name="Veneault-Fourrey C."/>
            <person name="Kuo A."/>
            <person name="Mondo S."/>
            <person name="Calhoun S."/>
            <person name="Riley R."/>
            <person name="Ohm R."/>
            <person name="LaButti K."/>
            <person name="Andreopoulos B."/>
            <person name="Pangilinan J."/>
            <person name="Nolan M."/>
            <person name="Tritt A."/>
            <person name="Clum A."/>
            <person name="Lipzen A."/>
            <person name="Daum C."/>
            <person name="Barry K."/>
            <person name="Grigoriev I.V."/>
            <person name="Vilgalys R."/>
        </authorList>
    </citation>
    <scope>NUCLEOTIDE SEQUENCE</scope>
    <source>
        <strain evidence="9">PMI_201</strain>
    </source>
</reference>
<dbReference type="GO" id="GO:0005634">
    <property type="term" value="C:nucleus"/>
    <property type="evidence" value="ECO:0007669"/>
    <property type="project" value="InterPro"/>
</dbReference>
<evidence type="ECO:0000313" key="10">
    <source>
        <dbReference type="Proteomes" id="UP001201262"/>
    </source>
</evidence>
<feature type="compositionally biased region" description="Polar residues" evidence="7">
    <location>
        <begin position="290"/>
        <end position="301"/>
    </location>
</feature>
<organism evidence="9 10">
    <name type="scientific">Talaromyces proteolyticus</name>
    <dbReference type="NCBI Taxonomy" id="1131652"/>
    <lineage>
        <taxon>Eukaryota</taxon>
        <taxon>Fungi</taxon>
        <taxon>Dikarya</taxon>
        <taxon>Ascomycota</taxon>
        <taxon>Pezizomycotina</taxon>
        <taxon>Eurotiomycetes</taxon>
        <taxon>Eurotiomycetidae</taxon>
        <taxon>Eurotiales</taxon>
        <taxon>Trichocomaceae</taxon>
        <taxon>Talaromyces</taxon>
        <taxon>Talaromyces sect. Bacilispori</taxon>
    </lineage>
</organism>
<name>A0AAD4Q0P0_9EURO</name>
<evidence type="ECO:0000259" key="8">
    <source>
        <dbReference type="PROSITE" id="PS50048"/>
    </source>
</evidence>
<dbReference type="PROSITE" id="PS50048">
    <property type="entry name" value="ZN2_CY6_FUNGAL_2"/>
    <property type="match status" value="1"/>
</dbReference>
<dbReference type="GeneID" id="70239718"/>
<accession>A0AAD4Q0P0</accession>
<dbReference type="GO" id="GO:0003677">
    <property type="term" value="F:DNA binding"/>
    <property type="evidence" value="ECO:0007669"/>
    <property type="project" value="UniProtKB-KW"/>
</dbReference>
<evidence type="ECO:0000313" key="9">
    <source>
        <dbReference type="EMBL" id="KAH8701044.1"/>
    </source>
</evidence>
<keyword evidence="2" id="KW-0862">Zinc</keyword>
<dbReference type="AlphaFoldDB" id="A0AAD4Q0P0"/>
<feature type="domain" description="Zn(2)-C6 fungal-type" evidence="8">
    <location>
        <begin position="36"/>
        <end position="66"/>
    </location>
</feature>
<feature type="region of interest" description="Disordered" evidence="7">
    <location>
        <begin position="102"/>
        <end position="135"/>
    </location>
</feature>
<gene>
    <name evidence="9" type="ORF">BGW36DRAFT_139691</name>
</gene>
<keyword evidence="10" id="KW-1185">Reference proteome</keyword>
<dbReference type="RefSeq" id="XP_046074750.1">
    <property type="nucleotide sequence ID" value="XM_046209431.1"/>
</dbReference>
<keyword evidence="6" id="KW-0539">Nucleus</keyword>
<dbReference type="GO" id="GO:0045122">
    <property type="term" value="P:aflatoxin biosynthetic process"/>
    <property type="evidence" value="ECO:0007669"/>
    <property type="project" value="InterPro"/>
</dbReference>
<dbReference type="Proteomes" id="UP001201262">
    <property type="component" value="Unassembled WGS sequence"/>
</dbReference>